<evidence type="ECO:0000313" key="2">
    <source>
        <dbReference type="Proteomes" id="UP000281549"/>
    </source>
</evidence>
<feature type="non-terminal residue" evidence="1">
    <location>
        <position position="1"/>
    </location>
</feature>
<dbReference type="EMBL" id="ML006360">
    <property type="protein sequence ID" value="RKP16625.1"/>
    <property type="molecule type" value="Genomic_DNA"/>
</dbReference>
<evidence type="ECO:0000313" key="1">
    <source>
        <dbReference type="EMBL" id="RKP16625.1"/>
    </source>
</evidence>
<proteinExistence type="predicted"/>
<gene>
    <name evidence="1" type="ORF">ROZALSC1DRAFT_25054</name>
</gene>
<organism evidence="1 2">
    <name type="scientific">Rozella allomycis (strain CSF55)</name>
    <dbReference type="NCBI Taxonomy" id="988480"/>
    <lineage>
        <taxon>Eukaryota</taxon>
        <taxon>Fungi</taxon>
        <taxon>Fungi incertae sedis</taxon>
        <taxon>Cryptomycota</taxon>
        <taxon>Cryptomycota incertae sedis</taxon>
        <taxon>Rozella</taxon>
    </lineage>
</organism>
<reference evidence="2" key="1">
    <citation type="journal article" date="2018" name="Nat. Microbiol.">
        <title>Leveraging single-cell genomics to expand the fungal tree of life.</title>
        <authorList>
            <person name="Ahrendt S.R."/>
            <person name="Quandt C.A."/>
            <person name="Ciobanu D."/>
            <person name="Clum A."/>
            <person name="Salamov A."/>
            <person name="Andreopoulos B."/>
            <person name="Cheng J.F."/>
            <person name="Woyke T."/>
            <person name="Pelin A."/>
            <person name="Henrissat B."/>
            <person name="Reynolds N.K."/>
            <person name="Benny G.L."/>
            <person name="Smith M.E."/>
            <person name="James T.Y."/>
            <person name="Grigoriev I.V."/>
        </authorList>
    </citation>
    <scope>NUCLEOTIDE SEQUENCE [LARGE SCALE GENOMIC DNA]</scope>
    <source>
        <strain evidence="2">CSF55</strain>
    </source>
</reference>
<dbReference type="AlphaFoldDB" id="A0A4P9YC00"/>
<sequence>LVWPEAKKGGQATKKCKAAVEAEMTKFLLYGFKDNSNGRICDSCLEQNKNSCGQDLEEGESLRFRRARNILASGEYLGDYDNELPTEKFAVFAVRLIEENGTQIESCRIGFLPQVLIKRMPDIDGRIGVVTNVRDKSSNPFIRQQAYSKFGIAEINLIN</sequence>
<protein>
    <submittedName>
        <fullName evidence="1">Uncharacterized protein</fullName>
    </submittedName>
</protein>
<name>A0A4P9YC00_ROZAC</name>
<accession>A0A4P9YC00</accession>
<dbReference type="Proteomes" id="UP000281549">
    <property type="component" value="Unassembled WGS sequence"/>
</dbReference>